<dbReference type="STRING" id="585531.HMPREF0063_12864"/>
<dbReference type="AlphaFoldDB" id="E2SFQ5"/>
<accession>E2SFQ5</accession>
<comment type="caution">
    <text evidence="2">The sequence shown here is derived from an EMBL/GenBank/DDBJ whole genome shotgun (WGS) entry which is preliminary data.</text>
</comment>
<sequence length="42" mass="4690">MAGEQPRQRAAHLVTQPSHDGDNSKTDEAPYHSDDFTSQQHV</sequence>
<evidence type="ECO:0000313" key="2">
    <source>
        <dbReference type="EMBL" id="EFQ82022.1"/>
    </source>
</evidence>
<keyword evidence="3" id="KW-1185">Reference proteome</keyword>
<proteinExistence type="predicted"/>
<feature type="compositionally biased region" description="Basic and acidic residues" evidence="1">
    <location>
        <begin position="19"/>
        <end position="35"/>
    </location>
</feature>
<evidence type="ECO:0000256" key="1">
    <source>
        <dbReference type="SAM" id="MobiDB-lite"/>
    </source>
</evidence>
<evidence type="ECO:0000313" key="3">
    <source>
        <dbReference type="Proteomes" id="UP000003111"/>
    </source>
</evidence>
<name>E2SFQ5_9ACTN</name>
<organism evidence="2 3">
    <name type="scientific">Aeromicrobium marinum DSM 15272</name>
    <dbReference type="NCBI Taxonomy" id="585531"/>
    <lineage>
        <taxon>Bacteria</taxon>
        <taxon>Bacillati</taxon>
        <taxon>Actinomycetota</taxon>
        <taxon>Actinomycetes</taxon>
        <taxon>Propionibacteriales</taxon>
        <taxon>Nocardioidaceae</taxon>
        <taxon>Aeromicrobium</taxon>
    </lineage>
</organism>
<protein>
    <submittedName>
        <fullName evidence="2">Uncharacterized protein</fullName>
    </submittedName>
</protein>
<feature type="region of interest" description="Disordered" evidence="1">
    <location>
        <begin position="1"/>
        <end position="42"/>
    </location>
</feature>
<dbReference type="HOGENOM" id="CLU_3246107_0_0_11"/>
<gene>
    <name evidence="2" type="ORF">HMPREF0063_12864</name>
</gene>
<reference evidence="2" key="1">
    <citation type="submission" date="2010-08" db="EMBL/GenBank/DDBJ databases">
        <authorList>
            <person name="Muzny D."/>
            <person name="Qin X."/>
            <person name="Buhay C."/>
            <person name="Dugan-Rocha S."/>
            <person name="Ding Y."/>
            <person name="Chen G."/>
            <person name="Hawes A."/>
            <person name="Holder M."/>
            <person name="Jhangiani S."/>
            <person name="Johnson A."/>
            <person name="Khan Z."/>
            <person name="Li Z."/>
            <person name="Liu W."/>
            <person name="Liu X."/>
            <person name="Perez L."/>
            <person name="Shen H."/>
            <person name="Wang Q."/>
            <person name="Watt J."/>
            <person name="Xi L."/>
            <person name="Xin Y."/>
            <person name="Zhou J."/>
            <person name="Deng J."/>
            <person name="Jiang H."/>
            <person name="Liu Y."/>
            <person name="Qu J."/>
            <person name="Song X.-Z."/>
            <person name="Zhang L."/>
            <person name="Villasana D."/>
            <person name="Johnson A."/>
            <person name="Liu J."/>
            <person name="Liyanage D."/>
            <person name="Lorensuhewa L."/>
            <person name="Robinson T."/>
            <person name="Song A."/>
            <person name="Song B.-B."/>
            <person name="Dinh H."/>
            <person name="Thornton R."/>
            <person name="Coyle M."/>
            <person name="Francisco L."/>
            <person name="Jackson L."/>
            <person name="Javaid M."/>
            <person name="Korchina V."/>
            <person name="Kovar C."/>
            <person name="Mata R."/>
            <person name="Mathew T."/>
            <person name="Ngo R."/>
            <person name="Nguyen L."/>
            <person name="Nguyen N."/>
            <person name="Okwuonu G."/>
            <person name="Ongeri F."/>
            <person name="Pham C."/>
            <person name="Simmons D."/>
            <person name="Wilczek-Boney K."/>
            <person name="Hale W."/>
            <person name="Jakkamsetti A."/>
            <person name="Pham P."/>
            <person name="Ruth R."/>
            <person name="San Lucas F."/>
            <person name="Warren J."/>
            <person name="Zhang J."/>
            <person name="Zhao Z."/>
            <person name="Zhou C."/>
            <person name="Zhu D."/>
            <person name="Lee S."/>
            <person name="Bess C."/>
            <person name="Blankenburg K."/>
            <person name="Forbes L."/>
            <person name="Fu Q."/>
            <person name="Gubbala S."/>
            <person name="Hirani K."/>
            <person name="Jayaseelan J.C."/>
            <person name="Lara F."/>
            <person name="Munidasa M."/>
            <person name="Palculict T."/>
            <person name="Patil S."/>
            <person name="Pu L.-L."/>
            <person name="Saada N."/>
            <person name="Tang L."/>
            <person name="Weissenberger G."/>
            <person name="Zhu Y."/>
            <person name="Hemphill L."/>
            <person name="Shang Y."/>
            <person name="Youmans B."/>
            <person name="Ayvaz T."/>
            <person name="Ross M."/>
            <person name="Santibanez J."/>
            <person name="Aqrawi P."/>
            <person name="Gross S."/>
            <person name="Joshi V."/>
            <person name="Fowler G."/>
            <person name="Nazareth L."/>
            <person name="Reid J."/>
            <person name="Worley K."/>
            <person name="Petrosino J."/>
            <person name="Highlander S."/>
            <person name="Gibbs R."/>
        </authorList>
    </citation>
    <scope>NUCLEOTIDE SEQUENCE [LARGE SCALE GENOMIC DNA]</scope>
    <source>
        <strain evidence="2">DSM 15272</strain>
    </source>
</reference>
<dbReference type="Proteomes" id="UP000003111">
    <property type="component" value="Unassembled WGS sequence"/>
</dbReference>
<dbReference type="EMBL" id="ACLF03000013">
    <property type="protein sequence ID" value="EFQ82022.1"/>
    <property type="molecule type" value="Genomic_DNA"/>
</dbReference>